<organism evidence="1 2">
    <name type="scientific">Halanaerobium congolense</name>
    <dbReference type="NCBI Taxonomy" id="54121"/>
    <lineage>
        <taxon>Bacteria</taxon>
        <taxon>Bacillati</taxon>
        <taxon>Bacillota</taxon>
        <taxon>Clostridia</taxon>
        <taxon>Halanaerobiales</taxon>
        <taxon>Halanaerobiaceae</taxon>
        <taxon>Halanaerobium</taxon>
    </lineage>
</organism>
<evidence type="ECO:0000313" key="1">
    <source>
        <dbReference type="EMBL" id="TDX36422.1"/>
    </source>
</evidence>
<dbReference type="Proteomes" id="UP000295472">
    <property type="component" value="Unassembled WGS sequence"/>
</dbReference>
<dbReference type="GeneID" id="57013925"/>
<dbReference type="SUPFAM" id="SSF75712">
    <property type="entry name" value="Rad50 coiled-coil Zn hook"/>
    <property type="match status" value="1"/>
</dbReference>
<name>A0A4R8GD14_9FIRM</name>
<comment type="caution">
    <text evidence="1">The sequence shown here is derived from an EMBL/GenBank/DDBJ whole genome shotgun (WGS) entry which is preliminary data.</text>
</comment>
<dbReference type="AlphaFoldDB" id="A0A4R8GD14"/>
<dbReference type="RefSeq" id="WP_134060188.1">
    <property type="nucleotide sequence ID" value="NZ_SOEF01000050.1"/>
</dbReference>
<reference evidence="1 2" key="1">
    <citation type="submission" date="2019-03" db="EMBL/GenBank/DDBJ databases">
        <title>Subsurface microbial communities from deep shales in Ohio and West Virginia, USA.</title>
        <authorList>
            <person name="Wrighton K."/>
        </authorList>
    </citation>
    <scope>NUCLEOTIDE SEQUENCE [LARGE SCALE GENOMIC DNA]</scope>
    <source>
        <strain evidence="1 2">DSMZ 11287</strain>
    </source>
</reference>
<gene>
    <name evidence="1" type="ORF">C7954_1503</name>
</gene>
<evidence type="ECO:0000313" key="2">
    <source>
        <dbReference type="Proteomes" id="UP000295472"/>
    </source>
</evidence>
<proteinExistence type="predicted"/>
<protein>
    <submittedName>
        <fullName evidence="1">Uncharacterized protein</fullName>
    </submittedName>
</protein>
<dbReference type="Gene3D" id="1.10.287.510">
    <property type="entry name" value="Helix hairpin bin"/>
    <property type="match status" value="1"/>
</dbReference>
<dbReference type="EMBL" id="SOEF01000050">
    <property type="protein sequence ID" value="TDX36422.1"/>
    <property type="molecule type" value="Genomic_DNA"/>
</dbReference>
<accession>A0A4R8GD14</accession>
<sequence>MEFKLRQSYFQNEAFALEDRLADTKRNIDSLRDRLYQINNFNDDIFDILEKSLSYLKETGDPYLREVDCPVCGDSHEREALLGKIERKLTQGSKKVKELKKKLFLENQKEDTIKAELQELSD</sequence>